<dbReference type="EMBL" id="RYZI01000393">
    <property type="protein sequence ID" value="RWA05837.1"/>
    <property type="molecule type" value="Genomic_DNA"/>
</dbReference>
<dbReference type="STRING" id="363999.A0A439CUL5"/>
<evidence type="ECO:0000313" key="3">
    <source>
        <dbReference type="EMBL" id="RWA05837.1"/>
    </source>
</evidence>
<feature type="compositionally biased region" description="Low complexity" evidence="1">
    <location>
        <begin position="465"/>
        <end position="495"/>
    </location>
</feature>
<dbReference type="Proteomes" id="UP000286045">
    <property type="component" value="Unassembled WGS sequence"/>
</dbReference>
<gene>
    <name evidence="3" type="ORF">EKO27_g9261</name>
</gene>
<keyword evidence="4" id="KW-1185">Reference proteome</keyword>
<dbReference type="AlphaFoldDB" id="A0A439CUL5"/>
<dbReference type="SUPFAM" id="SSF81383">
    <property type="entry name" value="F-box domain"/>
    <property type="match status" value="1"/>
</dbReference>
<evidence type="ECO:0000259" key="2">
    <source>
        <dbReference type="PROSITE" id="PS50181"/>
    </source>
</evidence>
<proteinExistence type="predicted"/>
<dbReference type="PROSITE" id="PS50181">
    <property type="entry name" value="FBOX"/>
    <property type="match status" value="1"/>
</dbReference>
<reference evidence="3 4" key="1">
    <citation type="submission" date="2018-12" db="EMBL/GenBank/DDBJ databases">
        <title>Draft genome sequence of Xylaria grammica IHI A82.</title>
        <authorList>
            <person name="Buettner E."/>
            <person name="Kellner H."/>
        </authorList>
    </citation>
    <scope>NUCLEOTIDE SEQUENCE [LARGE SCALE GENOMIC DNA]</scope>
    <source>
        <strain evidence="3 4">IHI A82</strain>
    </source>
</reference>
<sequence>MTISGLQRLPYELVAYIAEGLDIEDVFHWSLCSKHFQYIIQEDLFCKPVVMAKVPGTLEAREALETGQFSRALRRLAKRRNALSQASPYFVGIVACADTYGFFNGKLCYIIESRPQRWLRILDIHRSTNQELVVDIPRLIFQAVPRAAKCRKYKFKVLYQAAGIVSCLFSFAMPVTENWLLILKPHTGQLLETYRLSSIARLFVRNNDKFLYFGTHSEEGVDGLRKWVIKGFDLSKRSWFPHPRMYMANLAGYDIGSTVCFEIFGDYFYGLSNQILFEADDPEWTSHYYCFRFPLNEPTPEKMQVMRKEESWRRKHAEGPIDDRWGFLSLEIDEATGGIVILECRKEWLTGQSGSQRTYYTTEVVFYQETAPGEHPIVRATTWRGIGDHPQGDDTIPFRPPEYVHVGDDSSIASLLVRSKTHFCSYIRCCHTFIDLIDDTYMDTSGVQRLRLRTGYRKLKPGAQLASRRSSASEPPRPLSESSQQPTQQPTTQPSKYEANKIFIWPPEQSAPEPDPSLQRIQQLLDVEDHQGCVTATGDERSVIYATGDGSKGGVNALVFISFDPAARFEGMQYGGSVPGQQISHGSQERSTPDSDGMLQSHPNIPRGTGAVSCKSHGPTRPLLDAALAPSADQARPIPSHGNPGAVYSWACYEASMHIEIQRKLFFSR</sequence>
<feature type="domain" description="F-box" evidence="2">
    <location>
        <begin position="3"/>
        <end position="49"/>
    </location>
</feature>
<dbReference type="InterPro" id="IPR036047">
    <property type="entry name" value="F-box-like_dom_sf"/>
</dbReference>
<accession>A0A439CUL5</accession>
<feature type="region of interest" description="Disordered" evidence="1">
    <location>
        <begin position="575"/>
        <end position="603"/>
    </location>
</feature>
<dbReference type="InterPro" id="IPR001810">
    <property type="entry name" value="F-box_dom"/>
</dbReference>
<comment type="caution">
    <text evidence="3">The sequence shown here is derived from an EMBL/GenBank/DDBJ whole genome shotgun (WGS) entry which is preliminary data.</text>
</comment>
<evidence type="ECO:0000256" key="1">
    <source>
        <dbReference type="SAM" id="MobiDB-lite"/>
    </source>
</evidence>
<organism evidence="3 4">
    <name type="scientific">Xylaria grammica</name>
    <dbReference type="NCBI Taxonomy" id="363999"/>
    <lineage>
        <taxon>Eukaryota</taxon>
        <taxon>Fungi</taxon>
        <taxon>Dikarya</taxon>
        <taxon>Ascomycota</taxon>
        <taxon>Pezizomycotina</taxon>
        <taxon>Sordariomycetes</taxon>
        <taxon>Xylariomycetidae</taxon>
        <taxon>Xylariales</taxon>
        <taxon>Xylariaceae</taxon>
        <taxon>Xylaria</taxon>
    </lineage>
</organism>
<evidence type="ECO:0000313" key="4">
    <source>
        <dbReference type="Proteomes" id="UP000286045"/>
    </source>
</evidence>
<feature type="region of interest" description="Disordered" evidence="1">
    <location>
        <begin position="461"/>
        <end position="495"/>
    </location>
</feature>
<name>A0A439CUL5_9PEZI</name>
<protein>
    <recommendedName>
        <fullName evidence="2">F-box domain-containing protein</fullName>
    </recommendedName>
</protein>